<sequence>MSLYRKLFVLGSLIVSFNASPSSNQELLEIIDRTGNQALFCSPYIMVYVNDANESIGFLIPKKSTFTNDKLLVKTGSAEEAQFGAFKFDSGNPEDCGKVVKLNDSFRLYYYKGDDRNYMKANASYEFPLFEDKIGLYATGNGKYLFSFSKKNSYQSYVLTNWNSYLKCENNTWCSLTSNINESLDVHIIPYQYKSYEKADLYGVH</sequence>
<dbReference type="Proteomes" id="UP000291236">
    <property type="component" value="Chromosome"/>
</dbReference>
<accession>A0A4P2VTN7</accession>
<protein>
    <recommendedName>
        <fullName evidence="4">WG repeat-containing protein</fullName>
    </recommendedName>
</protein>
<dbReference type="AlphaFoldDB" id="A0A4P2VTN7"/>
<keyword evidence="1" id="KW-0732">Signal</keyword>
<dbReference type="RefSeq" id="WP_130606530.1">
    <property type="nucleotide sequence ID" value="NZ_AP019368.1"/>
</dbReference>
<feature type="signal peptide" evidence="1">
    <location>
        <begin position="1"/>
        <end position="21"/>
    </location>
</feature>
<dbReference type="KEGG" id="sbf:JCM31447_06820"/>
<dbReference type="EMBL" id="AP019368">
    <property type="protein sequence ID" value="BBH52242.1"/>
    <property type="molecule type" value="Genomic_DNA"/>
</dbReference>
<keyword evidence="3" id="KW-1185">Reference proteome</keyword>
<evidence type="ECO:0000313" key="3">
    <source>
        <dbReference type="Proteomes" id="UP000291236"/>
    </source>
</evidence>
<name>A0A4P2VTN7_FLUSA</name>
<gene>
    <name evidence="2" type="ORF">JCM31447_06820</name>
</gene>
<feature type="chain" id="PRO_5020657391" description="WG repeat-containing protein" evidence="1">
    <location>
        <begin position="22"/>
        <end position="205"/>
    </location>
</feature>
<evidence type="ECO:0008006" key="4">
    <source>
        <dbReference type="Google" id="ProtNLM"/>
    </source>
</evidence>
<reference evidence="2 3" key="1">
    <citation type="submission" date="2018-12" db="EMBL/GenBank/DDBJ databases">
        <title>Rubrispira sanarue gen. nov., sp., nov., a member of the order Silvanigrellales, isolated from a brackish lake in Hamamatsu Japan.</title>
        <authorList>
            <person name="Maejima Y."/>
            <person name="Iino T."/>
            <person name="Muraguchi Y."/>
            <person name="Fukuda K."/>
            <person name="Nojiri H."/>
            <person name="Ohkuma M."/>
            <person name="Moriuchi R."/>
            <person name="Dohra H."/>
            <person name="Kimbara K."/>
            <person name="Shintani M."/>
        </authorList>
    </citation>
    <scope>NUCLEOTIDE SEQUENCE [LARGE SCALE GENOMIC DNA]</scope>
    <source>
        <strain evidence="2 3">RF1110005</strain>
    </source>
</reference>
<evidence type="ECO:0000256" key="1">
    <source>
        <dbReference type="SAM" id="SignalP"/>
    </source>
</evidence>
<evidence type="ECO:0000313" key="2">
    <source>
        <dbReference type="EMBL" id="BBH52242.1"/>
    </source>
</evidence>
<proteinExistence type="predicted"/>
<organism evidence="2 3">
    <name type="scientific">Fluviispira sanaruensis</name>
    <dbReference type="NCBI Taxonomy" id="2493639"/>
    <lineage>
        <taxon>Bacteria</taxon>
        <taxon>Pseudomonadati</taxon>
        <taxon>Bdellovibrionota</taxon>
        <taxon>Oligoflexia</taxon>
        <taxon>Silvanigrellales</taxon>
        <taxon>Silvanigrellaceae</taxon>
        <taxon>Fluviispira</taxon>
    </lineage>
</organism>